<accession>A0AAD9MKF5</accession>
<gene>
    <name evidence="2" type="ORF">QBZ16_001195</name>
</gene>
<dbReference type="Proteomes" id="UP001255856">
    <property type="component" value="Unassembled WGS sequence"/>
</dbReference>
<name>A0AAD9MKF5_PROWI</name>
<evidence type="ECO:0000313" key="3">
    <source>
        <dbReference type="Proteomes" id="UP001255856"/>
    </source>
</evidence>
<evidence type="ECO:0000313" key="2">
    <source>
        <dbReference type="EMBL" id="KAK2076263.1"/>
    </source>
</evidence>
<comment type="caution">
    <text evidence="2">The sequence shown here is derived from an EMBL/GenBank/DDBJ whole genome shotgun (WGS) entry which is preliminary data.</text>
</comment>
<feature type="region of interest" description="Disordered" evidence="1">
    <location>
        <begin position="17"/>
        <end position="51"/>
    </location>
</feature>
<dbReference type="EMBL" id="JASFZW010000011">
    <property type="protein sequence ID" value="KAK2076263.1"/>
    <property type="molecule type" value="Genomic_DNA"/>
</dbReference>
<organism evidence="2 3">
    <name type="scientific">Prototheca wickerhamii</name>
    <dbReference type="NCBI Taxonomy" id="3111"/>
    <lineage>
        <taxon>Eukaryota</taxon>
        <taxon>Viridiplantae</taxon>
        <taxon>Chlorophyta</taxon>
        <taxon>core chlorophytes</taxon>
        <taxon>Trebouxiophyceae</taxon>
        <taxon>Chlorellales</taxon>
        <taxon>Chlorellaceae</taxon>
        <taxon>Prototheca</taxon>
    </lineage>
</organism>
<evidence type="ECO:0000256" key="1">
    <source>
        <dbReference type="SAM" id="MobiDB-lite"/>
    </source>
</evidence>
<protein>
    <submittedName>
        <fullName evidence="2">Uncharacterized protein</fullName>
    </submittedName>
</protein>
<dbReference type="AlphaFoldDB" id="A0AAD9MKF5"/>
<proteinExistence type="predicted"/>
<reference evidence="2" key="1">
    <citation type="submission" date="2021-01" db="EMBL/GenBank/DDBJ databases">
        <authorList>
            <person name="Eckstrom K.M.E."/>
        </authorList>
    </citation>
    <scope>NUCLEOTIDE SEQUENCE</scope>
    <source>
        <strain evidence="2">UVCC 0001</strain>
    </source>
</reference>
<keyword evidence="3" id="KW-1185">Reference proteome</keyword>
<sequence>MARSQLKKELDRTLRLLWRPGRGGKGAAKEGPPLPDSEAAPAPSPPHPVPQFVEIKGVARDLGLPWVTSLLIAKGLRDVLTSIALQGPESVPGVSVIDLAGQSTPVALAEPRQGPRVVNPAE</sequence>